<protein>
    <submittedName>
        <fullName evidence="5">Transcription antitermination factor NusG</fullName>
    </submittedName>
</protein>
<keyword evidence="3" id="KW-0804">Transcription</keyword>
<gene>
    <name evidence="5" type="ORF">C8N35_104298</name>
</gene>
<comment type="caution">
    <text evidence="5">The sequence shown here is derived from an EMBL/GenBank/DDBJ whole genome shotgun (WGS) entry which is preliminary data.</text>
</comment>
<dbReference type="GO" id="GO:0031564">
    <property type="term" value="P:transcription antitermination"/>
    <property type="evidence" value="ECO:0007669"/>
    <property type="project" value="UniProtKB-KW"/>
</dbReference>
<evidence type="ECO:0000256" key="1">
    <source>
        <dbReference type="ARBA" id="ARBA00022814"/>
    </source>
</evidence>
<dbReference type="PANTHER" id="PTHR30265:SF4">
    <property type="entry name" value="KOW MOTIF FAMILY PROTEIN, EXPRESSED"/>
    <property type="match status" value="1"/>
</dbReference>
<keyword evidence="6" id="KW-1185">Reference proteome</keyword>
<sequence>MEKRWYVIRANPRCERRAIVSLAEAGIEAFCPMQQVRRKRVICGKRRTKDVEMSLFSGYVFVAFPADDLAFGAARKCDGVAQFIAAHGRPVEIRADRVEALQVAQDMGMFDFRKARQRVQFEIGEQVVIRSGWLDGQEATVEVINSKTVGVSLGTGLRVVVDAEGVERAA</sequence>
<evidence type="ECO:0000256" key="2">
    <source>
        <dbReference type="ARBA" id="ARBA00023015"/>
    </source>
</evidence>
<dbReference type="PANTHER" id="PTHR30265">
    <property type="entry name" value="RHO-INTERACTING TRANSCRIPTION TERMINATION FACTOR NUSG"/>
    <property type="match status" value="1"/>
</dbReference>
<reference evidence="5 6" key="1">
    <citation type="submission" date="2018-04" db="EMBL/GenBank/DDBJ databases">
        <title>Genomic Encyclopedia of Archaeal and Bacterial Type Strains, Phase II (KMG-II): from individual species to whole genera.</title>
        <authorList>
            <person name="Goeker M."/>
        </authorList>
    </citation>
    <scope>NUCLEOTIDE SEQUENCE [LARGE SCALE GENOMIC DNA]</scope>
    <source>
        <strain evidence="5 6">DSM 23382</strain>
    </source>
</reference>
<organism evidence="5 6">
    <name type="scientific">Breoghania corrubedonensis</name>
    <dbReference type="NCBI Taxonomy" id="665038"/>
    <lineage>
        <taxon>Bacteria</taxon>
        <taxon>Pseudomonadati</taxon>
        <taxon>Pseudomonadota</taxon>
        <taxon>Alphaproteobacteria</taxon>
        <taxon>Hyphomicrobiales</taxon>
        <taxon>Stappiaceae</taxon>
        <taxon>Breoghania</taxon>
    </lineage>
</organism>
<dbReference type="InterPro" id="IPR043425">
    <property type="entry name" value="NusG-like"/>
</dbReference>
<evidence type="ECO:0000259" key="4">
    <source>
        <dbReference type="SMART" id="SM00738"/>
    </source>
</evidence>
<proteinExistence type="predicted"/>
<keyword evidence="1" id="KW-0889">Transcription antitermination</keyword>
<dbReference type="SMART" id="SM00738">
    <property type="entry name" value="NGN"/>
    <property type="match status" value="1"/>
</dbReference>
<feature type="domain" description="NusG-like N-terminal" evidence="4">
    <location>
        <begin position="2"/>
        <end position="105"/>
    </location>
</feature>
<keyword evidence="2" id="KW-0805">Transcription regulation</keyword>
<dbReference type="EMBL" id="QAYG01000004">
    <property type="protein sequence ID" value="PTW60672.1"/>
    <property type="molecule type" value="Genomic_DNA"/>
</dbReference>
<dbReference type="InterPro" id="IPR036735">
    <property type="entry name" value="NGN_dom_sf"/>
</dbReference>
<name>A0A2T5VA96_9HYPH</name>
<evidence type="ECO:0000313" key="6">
    <source>
        <dbReference type="Proteomes" id="UP000244081"/>
    </source>
</evidence>
<dbReference type="OrthoDB" id="9787731at2"/>
<dbReference type="Proteomes" id="UP000244081">
    <property type="component" value="Unassembled WGS sequence"/>
</dbReference>
<dbReference type="Pfam" id="PF02357">
    <property type="entry name" value="NusG"/>
    <property type="match status" value="1"/>
</dbReference>
<evidence type="ECO:0000313" key="5">
    <source>
        <dbReference type="EMBL" id="PTW60672.1"/>
    </source>
</evidence>
<dbReference type="AlphaFoldDB" id="A0A2T5VA96"/>
<dbReference type="InterPro" id="IPR006645">
    <property type="entry name" value="NGN-like_dom"/>
</dbReference>
<dbReference type="RefSeq" id="WP_107990258.1">
    <property type="nucleotide sequence ID" value="NZ_QAYG01000004.1"/>
</dbReference>
<accession>A0A2T5VA96</accession>
<dbReference type="Gene3D" id="3.30.70.940">
    <property type="entry name" value="NusG, N-terminal domain"/>
    <property type="match status" value="1"/>
</dbReference>
<evidence type="ECO:0000256" key="3">
    <source>
        <dbReference type="ARBA" id="ARBA00023163"/>
    </source>
</evidence>
<dbReference type="GO" id="GO:0006354">
    <property type="term" value="P:DNA-templated transcription elongation"/>
    <property type="evidence" value="ECO:0007669"/>
    <property type="project" value="InterPro"/>
</dbReference>
<dbReference type="SUPFAM" id="SSF82679">
    <property type="entry name" value="N-utilization substance G protein NusG, N-terminal domain"/>
    <property type="match status" value="1"/>
</dbReference>